<reference evidence="2 3" key="1">
    <citation type="journal article" date="2014" name="BMC Genomics">
        <title>Adaptive genomic structural variation in the grape powdery mildew pathogen, Erysiphe necator.</title>
        <authorList>
            <person name="Jones L."/>
            <person name="Riaz S."/>
            <person name="Morales-Cruz A."/>
            <person name="Amrine K.C."/>
            <person name="McGuire B."/>
            <person name="Gubler W.D."/>
            <person name="Walker M.A."/>
            <person name="Cantu D."/>
        </authorList>
    </citation>
    <scope>NUCLEOTIDE SEQUENCE [LARGE SCALE GENOMIC DNA]</scope>
    <source>
        <strain evidence="3">c</strain>
    </source>
</reference>
<dbReference type="EMBL" id="JNVN01002016">
    <property type="protein sequence ID" value="KHJ32518.1"/>
    <property type="molecule type" value="Genomic_DNA"/>
</dbReference>
<evidence type="ECO:0000313" key="2">
    <source>
        <dbReference type="EMBL" id="KHJ32518.1"/>
    </source>
</evidence>
<keyword evidence="3" id="KW-1185">Reference proteome</keyword>
<dbReference type="InterPro" id="IPR043502">
    <property type="entry name" value="DNA/RNA_pol_sf"/>
</dbReference>
<dbReference type="Proteomes" id="UP000030854">
    <property type="component" value="Unassembled WGS sequence"/>
</dbReference>
<proteinExistence type="predicted"/>
<comment type="caution">
    <text evidence="2">The sequence shown here is derived from an EMBL/GenBank/DDBJ whole genome shotgun (WGS) entry which is preliminary data.</text>
</comment>
<dbReference type="AlphaFoldDB" id="A0A0B1P2K0"/>
<dbReference type="InterPro" id="IPR013103">
    <property type="entry name" value="RVT_2"/>
</dbReference>
<dbReference type="SUPFAM" id="SSF56672">
    <property type="entry name" value="DNA/RNA polymerases"/>
    <property type="match status" value="1"/>
</dbReference>
<accession>A0A0B1P2K0</accession>
<organism evidence="2 3">
    <name type="scientific">Uncinula necator</name>
    <name type="common">Grape powdery mildew</name>
    <dbReference type="NCBI Taxonomy" id="52586"/>
    <lineage>
        <taxon>Eukaryota</taxon>
        <taxon>Fungi</taxon>
        <taxon>Dikarya</taxon>
        <taxon>Ascomycota</taxon>
        <taxon>Pezizomycotina</taxon>
        <taxon>Leotiomycetes</taxon>
        <taxon>Erysiphales</taxon>
        <taxon>Erysiphaceae</taxon>
        <taxon>Erysiphe</taxon>
    </lineage>
</organism>
<evidence type="ECO:0000313" key="3">
    <source>
        <dbReference type="Proteomes" id="UP000030854"/>
    </source>
</evidence>
<name>A0A0B1P2K0_UNCNE</name>
<protein>
    <recommendedName>
        <fullName evidence="1">Reverse transcriptase Ty1/copia-type domain-containing protein</fullName>
    </recommendedName>
</protein>
<dbReference type="STRING" id="52586.A0A0B1P2K0"/>
<dbReference type="Pfam" id="PF07727">
    <property type="entry name" value="RVT_2"/>
    <property type="match status" value="1"/>
</dbReference>
<gene>
    <name evidence="2" type="ORF">EV44_g4231</name>
</gene>
<sequence length="102" mass="11517">MPYDSAVFVHRANKIIIVCHVDDLIITGPDQKQIDQVIAQISLKVKLEKIGNIHQFLGMQIEADYKNKVIKINQNKYTASLLQRFEKETGVLVSSPVELGIN</sequence>
<feature type="domain" description="Reverse transcriptase Ty1/copia-type" evidence="1">
    <location>
        <begin position="7"/>
        <end position="89"/>
    </location>
</feature>
<dbReference type="HOGENOM" id="CLU_2279528_0_0_1"/>
<evidence type="ECO:0000259" key="1">
    <source>
        <dbReference type="Pfam" id="PF07727"/>
    </source>
</evidence>